<sequence length="119" mass="13717">MDTRIAMAYVPRTPIVSFSRLSFVLLTHDHVYFRIIKQKFRAIMHSWKNILVVVGCLLAVTLAKEGKKCGLPPFVVEMPDEEQKEVKTIWRNYKKGDDCGELREQTKAVVSSIPVLFHQ</sequence>
<proteinExistence type="predicted"/>
<accession>A0A3P6NU43</accession>
<protein>
    <submittedName>
        <fullName evidence="1">Uncharacterized protein</fullName>
    </submittedName>
</protein>
<dbReference type="Proteomes" id="UP000267096">
    <property type="component" value="Unassembled WGS sequence"/>
</dbReference>
<evidence type="ECO:0000313" key="1">
    <source>
        <dbReference type="EMBL" id="VDK19653.1"/>
    </source>
</evidence>
<organism evidence="1 2">
    <name type="scientific">Anisakis simplex</name>
    <name type="common">Herring worm</name>
    <dbReference type="NCBI Taxonomy" id="6269"/>
    <lineage>
        <taxon>Eukaryota</taxon>
        <taxon>Metazoa</taxon>
        <taxon>Ecdysozoa</taxon>
        <taxon>Nematoda</taxon>
        <taxon>Chromadorea</taxon>
        <taxon>Rhabditida</taxon>
        <taxon>Spirurina</taxon>
        <taxon>Ascaridomorpha</taxon>
        <taxon>Ascaridoidea</taxon>
        <taxon>Anisakidae</taxon>
        <taxon>Anisakis</taxon>
        <taxon>Anisakis simplex complex</taxon>
    </lineage>
</organism>
<dbReference type="AlphaFoldDB" id="A0A3P6NU43"/>
<dbReference type="OrthoDB" id="5838444at2759"/>
<reference evidence="1 2" key="1">
    <citation type="submission" date="2018-11" db="EMBL/GenBank/DDBJ databases">
        <authorList>
            <consortium name="Pathogen Informatics"/>
        </authorList>
    </citation>
    <scope>NUCLEOTIDE SEQUENCE [LARGE SCALE GENOMIC DNA]</scope>
</reference>
<dbReference type="EMBL" id="UYRR01002690">
    <property type="protein sequence ID" value="VDK19653.1"/>
    <property type="molecule type" value="Genomic_DNA"/>
</dbReference>
<name>A0A3P6NU43_ANISI</name>
<keyword evidence="2" id="KW-1185">Reference proteome</keyword>
<evidence type="ECO:0000313" key="2">
    <source>
        <dbReference type="Proteomes" id="UP000267096"/>
    </source>
</evidence>
<gene>
    <name evidence="1" type="ORF">ASIM_LOCUS2124</name>
</gene>